<feature type="compositionally biased region" description="Basic and acidic residues" evidence="1">
    <location>
        <begin position="177"/>
        <end position="189"/>
    </location>
</feature>
<feature type="region of interest" description="Disordered" evidence="1">
    <location>
        <begin position="177"/>
        <end position="215"/>
    </location>
</feature>
<gene>
    <name evidence="2" type="ORF">B0I32_101185</name>
</gene>
<evidence type="ECO:0000313" key="3">
    <source>
        <dbReference type="Proteomes" id="UP000238312"/>
    </source>
</evidence>
<evidence type="ECO:0000313" key="2">
    <source>
        <dbReference type="EMBL" id="PRX70098.1"/>
    </source>
</evidence>
<reference evidence="2 3" key="1">
    <citation type="submission" date="2018-03" db="EMBL/GenBank/DDBJ databases">
        <title>Genomic Encyclopedia of Type Strains, Phase III (KMG-III): the genomes of soil and plant-associated and newly described type strains.</title>
        <authorList>
            <person name="Whitman W."/>
        </authorList>
    </citation>
    <scope>NUCLEOTIDE SEQUENCE [LARGE SCALE GENOMIC DNA]</scope>
    <source>
        <strain evidence="2 3">CGMCC 4.7104</strain>
    </source>
</reference>
<feature type="compositionally biased region" description="Basic residues" evidence="1">
    <location>
        <begin position="1"/>
        <end position="10"/>
    </location>
</feature>
<name>A0A2T0NAR6_9ACTN</name>
<proteinExistence type="predicted"/>
<dbReference type="RefSeq" id="WP_245955444.1">
    <property type="nucleotide sequence ID" value="NZ_JBFAIB010000002.1"/>
</dbReference>
<dbReference type="Proteomes" id="UP000238312">
    <property type="component" value="Unassembled WGS sequence"/>
</dbReference>
<dbReference type="Pfam" id="PF12502">
    <property type="entry name" value="DUF3710"/>
    <property type="match status" value="1"/>
</dbReference>
<protein>
    <submittedName>
        <fullName evidence="2">Uncharacterized protein DUF3710</fullName>
    </submittedName>
</protein>
<dbReference type="EMBL" id="PVNG01000001">
    <property type="protein sequence ID" value="PRX70098.1"/>
    <property type="molecule type" value="Genomic_DNA"/>
</dbReference>
<sequence length="215" mass="24026">MRNVFRRRRREQPEQVGEQESAAPTRESGPWDADEPHPESDRIDLGGLRLPHNADFDVRLASVGDQHVGVVVLYEDSSLQLQALAAPRSSGLWDEIKTKIQTQVKDLEEREGPFGSELVGELRTDGETRPARYLGVDGPRWFLLAVIAGKAAVDESVAEAYIDFIKDVVVVRGDEPMAREEPIPLRRPNEQQGGEGDERPGLNPFKRGPEISEIR</sequence>
<organism evidence="2 3">
    <name type="scientific">Nonomuraea fuscirosea</name>
    <dbReference type="NCBI Taxonomy" id="1291556"/>
    <lineage>
        <taxon>Bacteria</taxon>
        <taxon>Bacillati</taxon>
        <taxon>Actinomycetota</taxon>
        <taxon>Actinomycetes</taxon>
        <taxon>Streptosporangiales</taxon>
        <taxon>Streptosporangiaceae</taxon>
        <taxon>Nonomuraea</taxon>
    </lineage>
</organism>
<keyword evidence="3" id="KW-1185">Reference proteome</keyword>
<comment type="caution">
    <text evidence="2">The sequence shown here is derived from an EMBL/GenBank/DDBJ whole genome shotgun (WGS) entry which is preliminary data.</text>
</comment>
<feature type="region of interest" description="Disordered" evidence="1">
    <location>
        <begin position="1"/>
        <end position="46"/>
    </location>
</feature>
<accession>A0A2T0NAR6</accession>
<evidence type="ECO:0000256" key="1">
    <source>
        <dbReference type="SAM" id="MobiDB-lite"/>
    </source>
</evidence>
<feature type="compositionally biased region" description="Basic and acidic residues" evidence="1">
    <location>
        <begin position="34"/>
        <end position="44"/>
    </location>
</feature>
<dbReference type="InterPro" id="IPR022183">
    <property type="entry name" value="DUF3710"/>
</dbReference>
<dbReference type="AlphaFoldDB" id="A0A2T0NAR6"/>